<dbReference type="Gene3D" id="1.25.40.20">
    <property type="entry name" value="Ankyrin repeat-containing domain"/>
    <property type="match status" value="1"/>
</dbReference>
<dbReference type="Proteomes" id="UP000507470">
    <property type="component" value="Unassembled WGS sequence"/>
</dbReference>
<dbReference type="AlphaFoldDB" id="A0A6J8EAN3"/>
<sequence length="249" mass="29044">MPRHGYRYILKKDSFVWILENKDSLTPLQLSAKLGVVEIFQFIINLKNVYSFDSSHDGLFDVKLYDITEIDTVANQHIASITNADEGYGNKKCRNKDCNSVKCSQFYYPKTESILEMMFGYDYQSQSAFRIIENHTSKEYHIGKMEEIEVYLFHMGISAFEDLFCLSCIRHIFGSTGIEKEILGLDPVSKEIKVYSRYFLKIHSLQTTYASEEDREAMENMMKEKEPMKTEESLRSDKDILNHLSKIIK</sequence>
<name>A0A6J8EAN3_MYTCO</name>
<dbReference type="InterPro" id="IPR036770">
    <property type="entry name" value="Ankyrin_rpt-contain_sf"/>
</dbReference>
<reference evidence="1 2" key="1">
    <citation type="submission" date="2020-06" db="EMBL/GenBank/DDBJ databases">
        <authorList>
            <person name="Li R."/>
            <person name="Bekaert M."/>
        </authorList>
    </citation>
    <scope>NUCLEOTIDE SEQUENCE [LARGE SCALE GENOMIC DNA]</scope>
    <source>
        <strain evidence="2">wild</strain>
    </source>
</reference>
<dbReference type="EMBL" id="CACVKT020008728">
    <property type="protein sequence ID" value="CAC5417106.1"/>
    <property type="molecule type" value="Genomic_DNA"/>
</dbReference>
<organism evidence="1 2">
    <name type="scientific">Mytilus coruscus</name>
    <name type="common">Sea mussel</name>
    <dbReference type="NCBI Taxonomy" id="42192"/>
    <lineage>
        <taxon>Eukaryota</taxon>
        <taxon>Metazoa</taxon>
        <taxon>Spiralia</taxon>
        <taxon>Lophotrochozoa</taxon>
        <taxon>Mollusca</taxon>
        <taxon>Bivalvia</taxon>
        <taxon>Autobranchia</taxon>
        <taxon>Pteriomorphia</taxon>
        <taxon>Mytilida</taxon>
        <taxon>Mytiloidea</taxon>
        <taxon>Mytilidae</taxon>
        <taxon>Mytilinae</taxon>
        <taxon>Mytilus</taxon>
    </lineage>
</organism>
<protein>
    <submittedName>
        <fullName evidence="1">TRPV3</fullName>
    </submittedName>
</protein>
<accession>A0A6J8EAN3</accession>
<evidence type="ECO:0000313" key="2">
    <source>
        <dbReference type="Proteomes" id="UP000507470"/>
    </source>
</evidence>
<evidence type="ECO:0000313" key="1">
    <source>
        <dbReference type="EMBL" id="CAC5417106.1"/>
    </source>
</evidence>
<proteinExistence type="predicted"/>
<gene>
    <name evidence="1" type="ORF">MCOR_49660</name>
</gene>
<dbReference type="OrthoDB" id="6281279at2759"/>
<keyword evidence="2" id="KW-1185">Reference proteome</keyword>